<feature type="domain" description="DUF5615" evidence="1">
    <location>
        <begin position="1"/>
        <end position="108"/>
    </location>
</feature>
<keyword evidence="3" id="KW-1185">Reference proteome</keyword>
<dbReference type="RefSeq" id="WP_097651939.1">
    <property type="nucleotide sequence ID" value="NZ_LYXE01000073.1"/>
</dbReference>
<proteinExistence type="predicted"/>
<sequence>MRFLVDACTGPLAARWLREQQHEVYSIYDEAPGMDDAAIIQKAVTEQWILVTNDKDFGEKVYREGHPHHGVILLRLTDERPSNKIATLQRLLHQHADQLPGQFVVVTEKRVRFARKPS</sequence>
<name>A0A2H3KMK6_9CHLR</name>
<accession>A0A2H3KMK6</accession>
<reference evidence="2 3" key="1">
    <citation type="submission" date="2016-05" db="EMBL/GenBank/DDBJ databases">
        <authorList>
            <person name="Lavstsen T."/>
            <person name="Jespersen J.S."/>
        </authorList>
    </citation>
    <scope>NUCLEOTIDE SEQUENCE [LARGE SCALE GENOMIC DNA]</scope>
    <source>
        <strain evidence="2 3">B7-9</strain>
    </source>
</reference>
<comment type="caution">
    <text evidence="2">The sequence shown here is derived from an EMBL/GenBank/DDBJ whole genome shotgun (WGS) entry which is preliminary data.</text>
</comment>
<protein>
    <recommendedName>
        <fullName evidence="1">DUF5615 domain-containing protein</fullName>
    </recommendedName>
</protein>
<dbReference type="InterPro" id="IPR029060">
    <property type="entry name" value="PIN-like_dom_sf"/>
</dbReference>
<dbReference type="Proteomes" id="UP000220922">
    <property type="component" value="Unassembled WGS sequence"/>
</dbReference>
<organism evidence="2 3">
    <name type="scientific">Candidatus Chloroploca asiatica</name>
    <dbReference type="NCBI Taxonomy" id="1506545"/>
    <lineage>
        <taxon>Bacteria</taxon>
        <taxon>Bacillati</taxon>
        <taxon>Chloroflexota</taxon>
        <taxon>Chloroflexia</taxon>
        <taxon>Chloroflexales</taxon>
        <taxon>Chloroflexineae</taxon>
        <taxon>Oscillochloridaceae</taxon>
        <taxon>Candidatus Chloroploca</taxon>
    </lineage>
</organism>
<dbReference type="AlphaFoldDB" id="A0A2H3KMK6"/>
<dbReference type="SUPFAM" id="SSF88723">
    <property type="entry name" value="PIN domain-like"/>
    <property type="match status" value="1"/>
</dbReference>
<evidence type="ECO:0000313" key="2">
    <source>
        <dbReference type="EMBL" id="PDV99377.1"/>
    </source>
</evidence>
<dbReference type="EMBL" id="LYXE01000073">
    <property type="protein sequence ID" value="PDV99377.1"/>
    <property type="molecule type" value="Genomic_DNA"/>
</dbReference>
<evidence type="ECO:0000313" key="3">
    <source>
        <dbReference type="Proteomes" id="UP000220922"/>
    </source>
</evidence>
<dbReference type="OrthoDB" id="9806751at2"/>
<dbReference type="Pfam" id="PF18480">
    <property type="entry name" value="DUF5615"/>
    <property type="match status" value="1"/>
</dbReference>
<gene>
    <name evidence="2" type="ORF">A9Q02_22195</name>
</gene>
<dbReference type="InterPro" id="IPR041049">
    <property type="entry name" value="DUF5615"/>
</dbReference>
<evidence type="ECO:0000259" key="1">
    <source>
        <dbReference type="Pfam" id="PF18480"/>
    </source>
</evidence>